<dbReference type="SUPFAM" id="SSF158446">
    <property type="entry name" value="IVS-encoded protein-like"/>
    <property type="match status" value="1"/>
</dbReference>
<dbReference type="Pfam" id="PF05635">
    <property type="entry name" value="23S_rRNA_IVP"/>
    <property type="match status" value="1"/>
</dbReference>
<dbReference type="PANTHER" id="PTHR38471:SF2">
    <property type="entry name" value="FOUR HELIX BUNDLE PROTEIN"/>
    <property type="match status" value="1"/>
</dbReference>
<dbReference type="PANTHER" id="PTHR38471">
    <property type="entry name" value="FOUR HELIX BUNDLE PROTEIN"/>
    <property type="match status" value="1"/>
</dbReference>
<dbReference type="Proteomes" id="UP000588068">
    <property type="component" value="Unassembled WGS sequence"/>
</dbReference>
<dbReference type="CDD" id="cd16377">
    <property type="entry name" value="23S_rRNA_IVP_like"/>
    <property type="match status" value="1"/>
</dbReference>
<gene>
    <name evidence="1" type="ORF">HNQ60_003817</name>
</gene>
<dbReference type="NCBIfam" id="TIGR02436">
    <property type="entry name" value="four helix bundle protein"/>
    <property type="match status" value="1"/>
</dbReference>
<dbReference type="AlphaFoldDB" id="A0A841HRT6"/>
<dbReference type="InterPro" id="IPR036583">
    <property type="entry name" value="23S_rRNA_IVS_sf"/>
</dbReference>
<protein>
    <submittedName>
        <fullName evidence="1">Four helix bundle protein</fullName>
    </submittedName>
</protein>
<accession>A0A841HRT6</accession>
<organism evidence="1 2">
    <name type="scientific">Povalibacter uvarum</name>
    <dbReference type="NCBI Taxonomy" id="732238"/>
    <lineage>
        <taxon>Bacteria</taxon>
        <taxon>Pseudomonadati</taxon>
        <taxon>Pseudomonadota</taxon>
        <taxon>Gammaproteobacteria</taxon>
        <taxon>Steroidobacterales</taxon>
        <taxon>Steroidobacteraceae</taxon>
        <taxon>Povalibacter</taxon>
    </lineage>
</organism>
<reference evidence="1 2" key="1">
    <citation type="submission" date="2020-08" db="EMBL/GenBank/DDBJ databases">
        <title>Genomic Encyclopedia of Type Strains, Phase IV (KMG-IV): sequencing the most valuable type-strain genomes for metagenomic binning, comparative biology and taxonomic classification.</title>
        <authorList>
            <person name="Goeker M."/>
        </authorList>
    </citation>
    <scope>NUCLEOTIDE SEQUENCE [LARGE SCALE GENOMIC DNA]</scope>
    <source>
        <strain evidence="1 2">DSM 26723</strain>
    </source>
</reference>
<sequence length="116" mass="12956">MRDHRRLKVFQLTDRLVLLAYKHTGSFPPHEQFGLTSQIRRAAVSSAANIVEGAARHSSADFRRLLLIAYGSVRELEYHVSLAARLGYMAPVATAQIEDLASQSGRALRALIEKIR</sequence>
<name>A0A841HRT6_9GAMM</name>
<proteinExistence type="predicted"/>
<dbReference type="RefSeq" id="WP_184334317.1">
    <property type="nucleotide sequence ID" value="NZ_JACHHZ010000004.1"/>
</dbReference>
<evidence type="ECO:0000313" key="2">
    <source>
        <dbReference type="Proteomes" id="UP000588068"/>
    </source>
</evidence>
<evidence type="ECO:0000313" key="1">
    <source>
        <dbReference type="EMBL" id="MBB6094930.1"/>
    </source>
</evidence>
<dbReference type="Gene3D" id="1.20.1440.60">
    <property type="entry name" value="23S rRNA-intervening sequence"/>
    <property type="match status" value="1"/>
</dbReference>
<keyword evidence="2" id="KW-1185">Reference proteome</keyword>
<dbReference type="EMBL" id="JACHHZ010000004">
    <property type="protein sequence ID" value="MBB6094930.1"/>
    <property type="molecule type" value="Genomic_DNA"/>
</dbReference>
<comment type="caution">
    <text evidence="1">The sequence shown here is derived from an EMBL/GenBank/DDBJ whole genome shotgun (WGS) entry which is preliminary data.</text>
</comment>
<dbReference type="InterPro" id="IPR012657">
    <property type="entry name" value="23S_rRNA-intervening_sequence"/>
</dbReference>